<evidence type="ECO:0000313" key="3">
    <source>
        <dbReference type="EMBL" id="QKH22887.1"/>
    </source>
</evidence>
<reference evidence="3 5" key="3">
    <citation type="submission" date="2020-05" db="EMBL/GenBank/DDBJ databases">
        <title>FDA dAtabase for Regulatory Grade micrObial Sequences (FDA-ARGOS): Supporting development and validation of Infectious Disease Dx tests.</title>
        <authorList>
            <person name="Nelson B."/>
            <person name="Plummer A."/>
            <person name="Tallon L."/>
            <person name="Sadzewicz L."/>
            <person name="Zhao X."/>
            <person name="Vavikolanu K."/>
            <person name="Mehta A."/>
            <person name="Aluvathingal J."/>
            <person name="Nadendla S."/>
            <person name="Myers T."/>
            <person name="Yan Y."/>
            <person name="Sichtig H."/>
        </authorList>
    </citation>
    <scope>NUCLEOTIDE SEQUENCE [LARGE SCALE GENOMIC DNA]</scope>
    <source>
        <strain evidence="3 5">FDAARGOS_795</strain>
        <plasmid evidence="3 5">unnamed3</plasmid>
    </source>
</reference>
<gene>
    <name evidence="1" type="ORF">BF38_5653</name>
    <name evidence="2" type="ORF">FO599_00400</name>
    <name evidence="3" type="ORF">FOC89_02595</name>
</gene>
<dbReference type="EMBL" id="CP009334">
    <property type="protein sequence ID" value="AJG74015.1"/>
    <property type="molecule type" value="Genomic_DNA"/>
</dbReference>
<name>A0A0B5NC98_BACTU</name>
<proteinExistence type="predicted"/>
<dbReference type="RefSeq" id="WP_000823696.1">
    <property type="nucleotide sequence ID" value="NZ_CP009334.1"/>
</dbReference>
<protein>
    <recommendedName>
        <fullName evidence="6">Tungsten formylmethanofuran dehydrogenase</fullName>
    </recommendedName>
</protein>
<dbReference type="AlphaFoldDB" id="A0A0B5NC98"/>
<dbReference type="Proteomes" id="UP000031876">
    <property type="component" value="Plasmid 2"/>
</dbReference>
<dbReference type="PROSITE" id="PS51257">
    <property type="entry name" value="PROKAR_LIPOPROTEIN"/>
    <property type="match status" value="1"/>
</dbReference>
<geneLocation type="plasmid" evidence="1 4">
    <name>2</name>
</geneLocation>
<dbReference type="EMBL" id="VKQN01000001">
    <property type="protein sequence ID" value="MDR4174588.1"/>
    <property type="molecule type" value="Genomic_DNA"/>
</dbReference>
<evidence type="ECO:0000313" key="5">
    <source>
        <dbReference type="Proteomes" id="UP000501107"/>
    </source>
</evidence>
<evidence type="ECO:0008006" key="6">
    <source>
        <dbReference type="Google" id="ProtNLM"/>
    </source>
</evidence>
<dbReference type="EMBL" id="CP053979">
    <property type="protein sequence ID" value="QKH22887.1"/>
    <property type="molecule type" value="Genomic_DNA"/>
</dbReference>
<evidence type="ECO:0000313" key="4">
    <source>
        <dbReference type="Proteomes" id="UP000031876"/>
    </source>
</evidence>
<keyword evidence="3" id="KW-0614">Plasmid</keyword>
<dbReference type="Proteomes" id="UP000501107">
    <property type="component" value="Plasmid unnamed3"/>
</dbReference>
<sequence>MKRKLLALAIPMLLITGVGCESKDKKKDEVMEASIKQNKKEDYNKNASYLLKEFMEQTEEIDDSLDSWKSMDKKAVKLKELKKPYFELIEKIENLDYALKEDTQLQKDVGRAMFTAKTGIDMIEIGLKDEDKEAVNTSRKDLESASKSADKIVKELDKKK</sequence>
<dbReference type="KEGG" id="btw:BF38_5653"/>
<evidence type="ECO:0000313" key="2">
    <source>
        <dbReference type="EMBL" id="MDR4174588.1"/>
    </source>
</evidence>
<geneLocation type="plasmid" evidence="3 5">
    <name>unnamed3</name>
</geneLocation>
<organism evidence="3 5">
    <name type="scientific">Bacillus thuringiensis</name>
    <dbReference type="NCBI Taxonomy" id="1428"/>
    <lineage>
        <taxon>Bacteria</taxon>
        <taxon>Bacillati</taxon>
        <taxon>Bacillota</taxon>
        <taxon>Bacilli</taxon>
        <taxon>Bacillales</taxon>
        <taxon>Bacillaceae</taxon>
        <taxon>Bacillus</taxon>
        <taxon>Bacillus cereus group</taxon>
    </lineage>
</organism>
<reference evidence="2" key="2">
    <citation type="submission" date="2019-07" db="EMBL/GenBank/DDBJ databases">
        <title>Phylogenomic Reclassification of ATCC Bacillus Strains and Various Taxa within the Genus Bacillus.</title>
        <authorList>
            <person name="Riojas M.A."/>
            <person name="Frank A.M."/>
            <person name="Fenn S.L."/>
            <person name="King S.P."/>
            <person name="Brower S.M."/>
            <person name="Hazbon M.H."/>
        </authorList>
    </citation>
    <scope>NUCLEOTIDE SEQUENCE</scope>
    <source>
        <strain evidence="2">ATCC 35646</strain>
    </source>
</reference>
<dbReference type="Proteomes" id="UP001181533">
    <property type="component" value="Unassembled WGS sequence"/>
</dbReference>
<reference evidence="1 4" key="1">
    <citation type="journal article" date="2015" name="Genome Announc.">
        <title>Complete genome sequences for 35 biothreat assay-relevant bacillus species.</title>
        <authorList>
            <person name="Johnson S.L."/>
            <person name="Daligault H.E."/>
            <person name="Davenport K.W."/>
            <person name="Jaissle J."/>
            <person name="Frey K.G."/>
            <person name="Ladner J.T."/>
            <person name="Broomall S.M."/>
            <person name="Bishop-Lilly K.A."/>
            <person name="Bruce D.C."/>
            <person name="Gibbons H.S."/>
            <person name="Coyne S.R."/>
            <person name="Lo C.C."/>
            <person name="Meincke L."/>
            <person name="Munk A.C."/>
            <person name="Koroleva G.I."/>
            <person name="Rosenzweig C.N."/>
            <person name="Palacios G.F."/>
            <person name="Redden C.L."/>
            <person name="Minogue T.D."/>
            <person name="Chain P.S."/>
        </authorList>
    </citation>
    <scope>NUCLEOTIDE SEQUENCE [LARGE SCALE GENOMIC DNA]</scope>
    <source>
        <strain evidence="1 4">HD1011</strain>
        <plasmid evidence="1 4">2</plasmid>
    </source>
</reference>
<evidence type="ECO:0000313" key="1">
    <source>
        <dbReference type="EMBL" id="AJG74015.1"/>
    </source>
</evidence>
<accession>A0A0B5NC98</accession>